<dbReference type="InterPro" id="IPR044299">
    <property type="entry name" value="GIS3/ZFP5/ZFP6"/>
</dbReference>
<feature type="compositionally biased region" description="Basic and acidic residues" evidence="2">
    <location>
        <begin position="64"/>
        <end position="77"/>
    </location>
</feature>
<feature type="compositionally biased region" description="Polar residues" evidence="2">
    <location>
        <begin position="78"/>
        <end position="110"/>
    </location>
</feature>
<organism evidence="4 5">
    <name type="scientific">Eucalyptus globulus</name>
    <name type="common">Tasmanian blue gum</name>
    <dbReference type="NCBI Taxonomy" id="34317"/>
    <lineage>
        <taxon>Eukaryota</taxon>
        <taxon>Viridiplantae</taxon>
        <taxon>Streptophyta</taxon>
        <taxon>Embryophyta</taxon>
        <taxon>Tracheophyta</taxon>
        <taxon>Spermatophyta</taxon>
        <taxon>Magnoliopsida</taxon>
        <taxon>eudicotyledons</taxon>
        <taxon>Gunneridae</taxon>
        <taxon>Pentapetalae</taxon>
        <taxon>rosids</taxon>
        <taxon>malvids</taxon>
        <taxon>Myrtales</taxon>
        <taxon>Myrtaceae</taxon>
        <taxon>Myrtoideae</taxon>
        <taxon>Eucalypteae</taxon>
        <taxon>Eucalyptus</taxon>
    </lineage>
</organism>
<feature type="region of interest" description="Disordered" evidence="2">
    <location>
        <begin position="1"/>
        <end position="33"/>
    </location>
</feature>
<dbReference type="PROSITE" id="PS50157">
    <property type="entry name" value="ZINC_FINGER_C2H2_2"/>
    <property type="match status" value="1"/>
</dbReference>
<evidence type="ECO:0000256" key="2">
    <source>
        <dbReference type="SAM" id="MobiDB-lite"/>
    </source>
</evidence>
<dbReference type="InterPro" id="IPR036236">
    <property type="entry name" value="Znf_C2H2_sf"/>
</dbReference>
<keyword evidence="1" id="KW-0863">Zinc-finger</keyword>
<feature type="region of interest" description="Disordered" evidence="2">
    <location>
        <begin position="45"/>
        <end position="116"/>
    </location>
</feature>
<keyword evidence="1" id="KW-0479">Metal-binding</keyword>
<dbReference type="PANTHER" id="PTHR46353">
    <property type="entry name" value="ZINC FINGER PROTEIN 5"/>
    <property type="match status" value="1"/>
</dbReference>
<evidence type="ECO:0000259" key="3">
    <source>
        <dbReference type="PROSITE" id="PS50157"/>
    </source>
</evidence>
<dbReference type="Proteomes" id="UP001634007">
    <property type="component" value="Unassembled WGS sequence"/>
</dbReference>
<keyword evidence="1" id="KW-0862">Zinc</keyword>
<dbReference type="GO" id="GO:0008270">
    <property type="term" value="F:zinc ion binding"/>
    <property type="evidence" value="ECO:0007669"/>
    <property type="project" value="UniProtKB-KW"/>
</dbReference>
<dbReference type="EMBL" id="JBJKBG010000002">
    <property type="protein sequence ID" value="KAL3751691.1"/>
    <property type="molecule type" value="Genomic_DNA"/>
</dbReference>
<keyword evidence="5" id="KW-1185">Reference proteome</keyword>
<evidence type="ECO:0000313" key="4">
    <source>
        <dbReference type="EMBL" id="KAL3751691.1"/>
    </source>
</evidence>
<dbReference type="SUPFAM" id="SSF57667">
    <property type="entry name" value="beta-beta-alpha zinc fingers"/>
    <property type="match status" value="1"/>
</dbReference>
<dbReference type="AlphaFoldDB" id="A0ABD3LN66"/>
<dbReference type="Gene3D" id="3.30.160.60">
    <property type="entry name" value="Classic Zinc Finger"/>
    <property type="match status" value="1"/>
</dbReference>
<dbReference type="PANTHER" id="PTHR46353:SF5">
    <property type="entry name" value="ZINC FINGER PROTEIN 5"/>
    <property type="match status" value="1"/>
</dbReference>
<comment type="caution">
    <text evidence="4">The sequence shown here is derived from an EMBL/GenBank/DDBJ whole genome shotgun (WGS) entry which is preliminary data.</text>
</comment>
<feature type="domain" description="C2H2-type" evidence="3">
    <location>
        <begin position="124"/>
        <end position="151"/>
    </location>
</feature>
<gene>
    <name evidence="4" type="ORF">ACJRO7_012510</name>
</gene>
<name>A0ABD3LN66_EUCGL</name>
<accession>A0ABD3LN66</accession>
<sequence>MSGPSVSNLIPPKWDVGVGLNSGAFGTDDSSSCVQKQQKKKVKLFGFDLTTIAPRNNRDEEEDTPKSDLMERDDHEGVNSSNTVPSSSIFDNKTPLANSSNDNERSSPVLTSDPHHDGQAKKLFECRYCAKMFTNSQALGGHQNAHKKERMRKKKLQLQARRRASLNSYLQAYHSHYYCDSTGVVDFRGSSDDQWYLDSSSSYVYDLDDQFALLHQEPQISFGNMTDHREGLSCGGSTRVQNWHAPAVLPADTGYYQRGK</sequence>
<reference evidence="4 5" key="1">
    <citation type="submission" date="2024-11" db="EMBL/GenBank/DDBJ databases">
        <title>Chromosome-level genome assembly of Eucalyptus globulus Labill. provides insights into its genome evolution.</title>
        <authorList>
            <person name="Li X."/>
        </authorList>
    </citation>
    <scope>NUCLEOTIDE SEQUENCE [LARGE SCALE GENOMIC DNA]</scope>
    <source>
        <strain evidence="4">CL2024</strain>
        <tissue evidence="4">Fresh tender leaves</tissue>
    </source>
</reference>
<evidence type="ECO:0000256" key="1">
    <source>
        <dbReference type="PROSITE-ProRule" id="PRU00042"/>
    </source>
</evidence>
<dbReference type="InterPro" id="IPR013087">
    <property type="entry name" value="Znf_C2H2_type"/>
</dbReference>
<proteinExistence type="predicted"/>
<dbReference type="PROSITE" id="PS00028">
    <property type="entry name" value="ZINC_FINGER_C2H2_1"/>
    <property type="match status" value="1"/>
</dbReference>
<protein>
    <recommendedName>
        <fullName evidence="3">C2H2-type domain-containing protein</fullName>
    </recommendedName>
</protein>
<evidence type="ECO:0000313" key="5">
    <source>
        <dbReference type="Proteomes" id="UP001634007"/>
    </source>
</evidence>